<evidence type="ECO:0008006" key="4">
    <source>
        <dbReference type="Google" id="ProtNLM"/>
    </source>
</evidence>
<dbReference type="AlphaFoldDB" id="A0AAW1UI35"/>
<feature type="transmembrane region" description="Helical" evidence="1">
    <location>
        <begin position="7"/>
        <end position="27"/>
    </location>
</feature>
<evidence type="ECO:0000256" key="1">
    <source>
        <dbReference type="SAM" id="Phobius"/>
    </source>
</evidence>
<comment type="caution">
    <text evidence="2">The sequence shown here is derived from an EMBL/GenBank/DDBJ whole genome shotgun (WGS) entry which is preliminary data.</text>
</comment>
<keyword evidence="1" id="KW-0472">Membrane</keyword>
<organism evidence="2 3">
    <name type="scientific">Henosepilachna vigintioctopunctata</name>
    <dbReference type="NCBI Taxonomy" id="420089"/>
    <lineage>
        <taxon>Eukaryota</taxon>
        <taxon>Metazoa</taxon>
        <taxon>Ecdysozoa</taxon>
        <taxon>Arthropoda</taxon>
        <taxon>Hexapoda</taxon>
        <taxon>Insecta</taxon>
        <taxon>Pterygota</taxon>
        <taxon>Neoptera</taxon>
        <taxon>Endopterygota</taxon>
        <taxon>Coleoptera</taxon>
        <taxon>Polyphaga</taxon>
        <taxon>Cucujiformia</taxon>
        <taxon>Coccinelloidea</taxon>
        <taxon>Coccinellidae</taxon>
        <taxon>Epilachninae</taxon>
        <taxon>Epilachnini</taxon>
        <taxon>Henosepilachna</taxon>
    </lineage>
</organism>
<sequence length="67" mass="8120">MINRTSYLCIYQILLLVCYTNFFPVIYAERVRTDDTILIHLKAMPRYPRLTHSTFIKVHTHYTHYRG</sequence>
<dbReference type="Proteomes" id="UP001431783">
    <property type="component" value="Unassembled WGS sequence"/>
</dbReference>
<evidence type="ECO:0000313" key="3">
    <source>
        <dbReference type="Proteomes" id="UP001431783"/>
    </source>
</evidence>
<evidence type="ECO:0000313" key="2">
    <source>
        <dbReference type="EMBL" id="KAK9880873.1"/>
    </source>
</evidence>
<proteinExistence type="predicted"/>
<protein>
    <recommendedName>
        <fullName evidence="4">Secreted protein</fullName>
    </recommendedName>
</protein>
<accession>A0AAW1UI35</accession>
<keyword evidence="3" id="KW-1185">Reference proteome</keyword>
<keyword evidence="1" id="KW-1133">Transmembrane helix</keyword>
<keyword evidence="1" id="KW-0812">Transmembrane</keyword>
<name>A0AAW1UI35_9CUCU</name>
<gene>
    <name evidence="2" type="ORF">WA026_013200</name>
</gene>
<reference evidence="2 3" key="1">
    <citation type="submission" date="2023-03" db="EMBL/GenBank/DDBJ databases">
        <title>Genome insight into feeding habits of ladybird beetles.</title>
        <authorList>
            <person name="Li H.-S."/>
            <person name="Huang Y.-H."/>
            <person name="Pang H."/>
        </authorList>
    </citation>
    <scope>NUCLEOTIDE SEQUENCE [LARGE SCALE GENOMIC DNA]</scope>
    <source>
        <strain evidence="2">SYSU_2023b</strain>
        <tissue evidence="2">Whole body</tissue>
    </source>
</reference>
<dbReference type="EMBL" id="JARQZJ010000066">
    <property type="protein sequence ID" value="KAK9880873.1"/>
    <property type="molecule type" value="Genomic_DNA"/>
</dbReference>